<dbReference type="OrthoDB" id="914976at2"/>
<reference evidence="3 5" key="2">
    <citation type="submission" date="2018-03" db="EMBL/GenBank/DDBJ databases">
        <title>Genomic Encyclopedia of Archaeal and Bacterial Type Strains, Phase II (KMG-II): from individual species to whole genera.</title>
        <authorList>
            <person name="Goeker M."/>
        </authorList>
    </citation>
    <scope>NUCLEOTIDE SEQUENCE [LARGE SCALE GENOMIC DNA]</scope>
    <source>
        <strain evidence="3 5">DSM 22727</strain>
    </source>
</reference>
<feature type="chain" id="PRO_5001777444" description="TonB-dependent receptor" evidence="1">
    <location>
        <begin position="22"/>
        <end position="339"/>
    </location>
</feature>
<evidence type="ECO:0000313" key="3">
    <source>
        <dbReference type="EMBL" id="PRX14845.1"/>
    </source>
</evidence>
<keyword evidence="5" id="KW-1185">Reference proteome</keyword>
<evidence type="ECO:0000313" key="2">
    <source>
        <dbReference type="EMBL" id="KEZ92017.1"/>
    </source>
</evidence>
<evidence type="ECO:0000313" key="5">
    <source>
        <dbReference type="Proteomes" id="UP000239997"/>
    </source>
</evidence>
<name>A0A084JST3_NONUL</name>
<feature type="signal peptide" evidence="1">
    <location>
        <begin position="1"/>
        <end position="21"/>
    </location>
</feature>
<dbReference type="Proteomes" id="UP000239997">
    <property type="component" value="Unassembled WGS sequence"/>
</dbReference>
<dbReference type="EMBL" id="PVNA01000001">
    <property type="protein sequence ID" value="PRX14845.1"/>
    <property type="molecule type" value="Genomic_DNA"/>
</dbReference>
<dbReference type="RefSeq" id="WP_036582313.1">
    <property type="nucleotide sequence ID" value="NZ_JPJI01000032.1"/>
</dbReference>
<dbReference type="EMBL" id="JPJI01000032">
    <property type="protein sequence ID" value="KEZ92017.1"/>
    <property type="molecule type" value="Genomic_DNA"/>
</dbReference>
<sequence>MKAIKKLLFLLLLSYSVLLHAQIEYQIIDNQSKEPISNVLVYYGDNSIYSNVDGLFFLPEELKDGELYLDGLGYEVLKIKVSDIDDYQIILMKKDQFLDAVVLKGEPIKTKKLKQPPSRKKHWLDGIPHYHGQEYGLFLIKENDRTDVRLTQLTVPIIKKNADWEQSNELMKKKPGKKWYPVKSKRLETNFLFRVQFYEMLSDSSFVKLNYPTKDFIVSGKKFKYELNYSNEEIVFPDNGILVSILNMGPCDENGDMLAIPRFKYLEHNGDTIKTINNIYDVPLIALHPKKKNESIDYFHSRYSDKAEWREVSERQYPRTIGGPMKQLGLGYELEMFYY</sequence>
<evidence type="ECO:0008006" key="6">
    <source>
        <dbReference type="Google" id="ProtNLM"/>
    </source>
</evidence>
<comment type="caution">
    <text evidence="2">The sequence shown here is derived from an EMBL/GenBank/DDBJ whole genome shotgun (WGS) entry which is preliminary data.</text>
</comment>
<reference evidence="2 4" key="1">
    <citation type="submission" date="2014-07" db="EMBL/GenBank/DDBJ databases">
        <title>Draft genome sequence of Nonlabens ulvanivorans, an ulvan degrading bacterium.</title>
        <authorList>
            <person name="Kopel M."/>
            <person name="Helbert W."/>
            <person name="Henrissat B."/>
            <person name="Doniger T."/>
            <person name="Banin E."/>
        </authorList>
    </citation>
    <scope>NUCLEOTIDE SEQUENCE [LARGE SCALE GENOMIC DNA]</scope>
    <source>
        <strain evidence="2 4">PLR</strain>
    </source>
</reference>
<evidence type="ECO:0000256" key="1">
    <source>
        <dbReference type="SAM" id="SignalP"/>
    </source>
</evidence>
<keyword evidence="1" id="KW-0732">Signal</keyword>
<dbReference type="Proteomes" id="UP000028531">
    <property type="component" value="Unassembled WGS sequence"/>
</dbReference>
<gene>
    <name evidence="2" type="ORF">IL45_07650</name>
    <name evidence="3" type="ORF">LY02_00054</name>
</gene>
<evidence type="ECO:0000313" key="4">
    <source>
        <dbReference type="Proteomes" id="UP000028531"/>
    </source>
</evidence>
<protein>
    <recommendedName>
        <fullName evidence="6">TonB-dependent receptor</fullName>
    </recommendedName>
</protein>
<accession>A0A084JST3</accession>
<proteinExistence type="predicted"/>
<dbReference type="AlphaFoldDB" id="A0A084JST3"/>
<organism evidence="2 4">
    <name type="scientific">Nonlabens ulvanivorans</name>
    <name type="common">Persicivirga ulvanivorans</name>
    <dbReference type="NCBI Taxonomy" id="906888"/>
    <lineage>
        <taxon>Bacteria</taxon>
        <taxon>Pseudomonadati</taxon>
        <taxon>Bacteroidota</taxon>
        <taxon>Flavobacteriia</taxon>
        <taxon>Flavobacteriales</taxon>
        <taxon>Flavobacteriaceae</taxon>
        <taxon>Nonlabens</taxon>
    </lineage>
</organism>